<feature type="non-terminal residue" evidence="2">
    <location>
        <position position="1"/>
    </location>
</feature>
<dbReference type="Pfam" id="PF07727">
    <property type="entry name" value="RVT_2"/>
    <property type="match status" value="1"/>
</dbReference>
<reference evidence="2" key="1">
    <citation type="journal article" date="2019" name="Sci. Rep.">
        <title>Draft genome of Tanacetum cinerariifolium, the natural source of mosquito coil.</title>
        <authorList>
            <person name="Yamashiro T."/>
            <person name="Shiraishi A."/>
            <person name="Satake H."/>
            <person name="Nakayama K."/>
        </authorList>
    </citation>
    <scope>NUCLEOTIDE SEQUENCE</scope>
</reference>
<evidence type="ECO:0000313" key="2">
    <source>
        <dbReference type="EMBL" id="GEZ11827.1"/>
    </source>
</evidence>
<organism evidence="2">
    <name type="scientific">Tanacetum cinerariifolium</name>
    <name type="common">Dalmatian daisy</name>
    <name type="synonym">Chrysanthemum cinerariifolium</name>
    <dbReference type="NCBI Taxonomy" id="118510"/>
    <lineage>
        <taxon>Eukaryota</taxon>
        <taxon>Viridiplantae</taxon>
        <taxon>Streptophyta</taxon>
        <taxon>Embryophyta</taxon>
        <taxon>Tracheophyta</taxon>
        <taxon>Spermatophyta</taxon>
        <taxon>Magnoliopsida</taxon>
        <taxon>eudicotyledons</taxon>
        <taxon>Gunneridae</taxon>
        <taxon>Pentapetalae</taxon>
        <taxon>asterids</taxon>
        <taxon>campanulids</taxon>
        <taxon>Asterales</taxon>
        <taxon>Asteraceae</taxon>
        <taxon>Asteroideae</taxon>
        <taxon>Anthemideae</taxon>
        <taxon>Anthemidinae</taxon>
        <taxon>Tanacetum</taxon>
    </lineage>
</organism>
<gene>
    <name evidence="2" type="ORF">Tci_483800</name>
</gene>
<name>A0A699I0H1_TANCI</name>
<dbReference type="EMBL" id="BKCJ010242703">
    <property type="protein sequence ID" value="GEZ11827.1"/>
    <property type="molecule type" value="Genomic_DNA"/>
</dbReference>
<evidence type="ECO:0000259" key="1">
    <source>
        <dbReference type="Pfam" id="PF07727"/>
    </source>
</evidence>
<protein>
    <submittedName>
        <fullName evidence="2">Putative ribonuclease H-like domain-containing protein</fullName>
    </submittedName>
</protein>
<proteinExistence type="predicted"/>
<feature type="domain" description="Reverse transcriptase Ty1/copia-type" evidence="1">
    <location>
        <begin position="184"/>
        <end position="237"/>
    </location>
</feature>
<sequence length="238" mass="27336">FNHLIKDYDYYEKQMVQKPVWNSAMRGNPQQALQDKGVINSGCSRHMTGNISFLSEFQEINGGYVAFGENPKETKYVVLSSDYKLPDENYVLLRVSRENSMYNVYLKYVVPLGEYLTKNPSSAFPSNFPRGSRLLRIVTGHPKGLIKPILGDLPKEPKKVLQTLKDPSWIKAIQEELLQFKLQKVWILVDLPKGKRAIGLKWVFRNKKDERGIVIMNKARLVAQGNTQEEGIDYDEVL</sequence>
<comment type="caution">
    <text evidence="2">The sequence shown here is derived from an EMBL/GenBank/DDBJ whole genome shotgun (WGS) entry which is preliminary data.</text>
</comment>
<accession>A0A699I0H1</accession>
<dbReference type="AlphaFoldDB" id="A0A699I0H1"/>
<dbReference type="InterPro" id="IPR013103">
    <property type="entry name" value="RVT_2"/>
</dbReference>